<keyword evidence="1" id="KW-0732">Signal</keyword>
<name>A0A562V457_9ACTN</name>
<sequence>MSPKPLSRRALLTVPVVATAAATVLPAAPAHADPAAARTDTTDAPVVECAADLLGRH</sequence>
<dbReference type="AlphaFoldDB" id="A0A562V457"/>
<dbReference type="RefSeq" id="WP_158645635.1">
    <property type="nucleotide sequence ID" value="NZ_BAABIJ010000002.1"/>
</dbReference>
<protein>
    <submittedName>
        <fullName evidence="2">Uncharacterized protein</fullName>
    </submittedName>
</protein>
<reference evidence="2 3" key="1">
    <citation type="journal article" date="2013" name="Stand. Genomic Sci.">
        <title>Genomic Encyclopedia of Type Strains, Phase I: The one thousand microbial genomes (KMG-I) project.</title>
        <authorList>
            <person name="Kyrpides N.C."/>
            <person name="Woyke T."/>
            <person name="Eisen J.A."/>
            <person name="Garrity G."/>
            <person name="Lilburn T.G."/>
            <person name="Beck B.J."/>
            <person name="Whitman W.B."/>
            <person name="Hugenholtz P."/>
            <person name="Klenk H.P."/>
        </authorList>
    </citation>
    <scope>NUCLEOTIDE SEQUENCE [LARGE SCALE GENOMIC DNA]</scope>
    <source>
        <strain evidence="2 3">DSM 45044</strain>
    </source>
</reference>
<evidence type="ECO:0000313" key="3">
    <source>
        <dbReference type="Proteomes" id="UP000321617"/>
    </source>
</evidence>
<evidence type="ECO:0000313" key="2">
    <source>
        <dbReference type="EMBL" id="TWJ12653.1"/>
    </source>
</evidence>
<accession>A0A562V457</accession>
<proteinExistence type="predicted"/>
<evidence type="ECO:0000256" key="1">
    <source>
        <dbReference type="SAM" id="SignalP"/>
    </source>
</evidence>
<dbReference type="EMBL" id="VLLL01000006">
    <property type="protein sequence ID" value="TWJ12653.1"/>
    <property type="molecule type" value="Genomic_DNA"/>
</dbReference>
<gene>
    <name evidence="2" type="ORF">LX16_3415</name>
</gene>
<feature type="signal peptide" evidence="1">
    <location>
        <begin position="1"/>
        <end position="32"/>
    </location>
</feature>
<comment type="caution">
    <text evidence="2">The sequence shown here is derived from an EMBL/GenBank/DDBJ whole genome shotgun (WGS) entry which is preliminary data.</text>
</comment>
<feature type="chain" id="PRO_5022221885" evidence="1">
    <location>
        <begin position="33"/>
        <end position="57"/>
    </location>
</feature>
<dbReference type="InterPro" id="IPR006311">
    <property type="entry name" value="TAT_signal"/>
</dbReference>
<dbReference type="Proteomes" id="UP000321617">
    <property type="component" value="Unassembled WGS sequence"/>
</dbReference>
<keyword evidence="3" id="KW-1185">Reference proteome</keyword>
<organism evidence="2 3">
    <name type="scientific">Stackebrandtia albiflava</name>
    <dbReference type="NCBI Taxonomy" id="406432"/>
    <lineage>
        <taxon>Bacteria</taxon>
        <taxon>Bacillati</taxon>
        <taxon>Actinomycetota</taxon>
        <taxon>Actinomycetes</taxon>
        <taxon>Glycomycetales</taxon>
        <taxon>Glycomycetaceae</taxon>
        <taxon>Stackebrandtia</taxon>
    </lineage>
</organism>
<dbReference type="PROSITE" id="PS51318">
    <property type="entry name" value="TAT"/>
    <property type="match status" value="1"/>
</dbReference>